<dbReference type="Pfam" id="PF18331">
    <property type="entry name" value="PKHD_C"/>
    <property type="match status" value="1"/>
</dbReference>
<dbReference type="EMBL" id="PYIX02000002">
    <property type="protein sequence ID" value="RFC85159.1"/>
    <property type="molecule type" value="Genomic_DNA"/>
</dbReference>
<dbReference type="InterPro" id="IPR006620">
    <property type="entry name" value="Pro_4_hyd_alph"/>
</dbReference>
<comment type="cofactor">
    <cofactor evidence="7">
        <name>Fe(2+)</name>
        <dbReference type="ChEBI" id="CHEBI:29033"/>
    </cofactor>
    <text evidence="7">Binds 1 Fe(2+) ion per subunit.</text>
</comment>
<dbReference type="Proteomes" id="UP001595455">
    <property type="component" value="Unassembled WGS sequence"/>
</dbReference>
<dbReference type="GO" id="GO:0016706">
    <property type="term" value="F:2-oxoglutarate-dependent dioxygenase activity"/>
    <property type="evidence" value="ECO:0007669"/>
    <property type="project" value="UniProtKB-UniRule"/>
</dbReference>
<dbReference type="Gene3D" id="4.10.860.20">
    <property type="entry name" value="Rabenosyn, Rab binding domain"/>
    <property type="match status" value="1"/>
</dbReference>
<dbReference type="PANTHER" id="PTHR41536:SF1">
    <property type="entry name" value="PKHD-TYPE HYDROXYLASE YBIX"/>
    <property type="match status" value="1"/>
</dbReference>
<feature type="binding site" evidence="7">
    <location>
        <position position="97"/>
    </location>
    <ligand>
        <name>Fe cation</name>
        <dbReference type="ChEBI" id="CHEBI:24875"/>
    </ligand>
</feature>
<evidence type="ECO:0000256" key="1">
    <source>
        <dbReference type="ARBA" id="ARBA00001961"/>
    </source>
</evidence>
<dbReference type="GO" id="GO:0006974">
    <property type="term" value="P:DNA damage response"/>
    <property type="evidence" value="ECO:0007669"/>
    <property type="project" value="TreeGrafter"/>
</dbReference>
<dbReference type="NCBIfam" id="NF003974">
    <property type="entry name" value="PRK05467.1-3"/>
    <property type="match status" value="1"/>
</dbReference>
<evidence type="ECO:0000256" key="3">
    <source>
        <dbReference type="ARBA" id="ARBA00022896"/>
    </source>
</evidence>
<dbReference type="PROSITE" id="PS51471">
    <property type="entry name" value="FE2OG_OXY"/>
    <property type="match status" value="1"/>
</dbReference>
<reference evidence="9" key="4">
    <citation type="submission" date="2024-09" db="EMBL/GenBank/DDBJ databases">
        <authorList>
            <person name="Sun Q."/>
            <person name="Mori K."/>
        </authorList>
    </citation>
    <scope>NUCLEOTIDE SEQUENCE</scope>
    <source>
        <strain evidence="9">KCTC 62575</strain>
    </source>
</reference>
<reference evidence="12" key="3">
    <citation type="journal article" date="2019" name="Int. J. Syst. Evol. Microbiol.">
        <title>The Global Catalogue of Microorganisms (GCM) 10K type strain sequencing project: providing services to taxonomists for standard genome sequencing and annotation.</title>
        <authorList>
            <consortium name="The Broad Institute Genomics Platform"/>
            <consortium name="The Broad Institute Genome Sequencing Center for Infectious Disease"/>
            <person name="Wu L."/>
            <person name="Ma J."/>
        </authorList>
    </citation>
    <scope>NUCLEOTIDE SEQUENCE [LARGE SCALE GENOMIC DNA]</scope>
    <source>
        <strain evidence="12">KCTC 62575</strain>
    </source>
</reference>
<dbReference type="GO" id="GO:0005506">
    <property type="term" value="F:iron ion binding"/>
    <property type="evidence" value="ECO:0007669"/>
    <property type="project" value="UniProtKB-UniRule"/>
</dbReference>
<evidence type="ECO:0000313" key="9">
    <source>
        <dbReference type="EMBL" id="MFC2994128.1"/>
    </source>
</evidence>
<keyword evidence="3 7" id="KW-0847">Vitamin C</keyword>
<keyword evidence="12" id="KW-1185">Reference proteome</keyword>
<dbReference type="InterPro" id="IPR005123">
    <property type="entry name" value="Oxoglu/Fe-dep_dioxygenase_dom"/>
</dbReference>
<comment type="cofactor">
    <cofactor evidence="1 7">
        <name>L-ascorbate</name>
        <dbReference type="ChEBI" id="CHEBI:38290"/>
    </cofactor>
</comment>
<accession>A0A371YUQ4</accession>
<evidence type="ECO:0000313" key="11">
    <source>
        <dbReference type="Proteomes" id="UP000240957"/>
    </source>
</evidence>
<dbReference type="InterPro" id="IPR023550">
    <property type="entry name" value="PKHD_hydroxylase"/>
</dbReference>
<reference evidence="10 11" key="2">
    <citation type="submission" date="2018-08" db="EMBL/GenBank/DDBJ databases">
        <title>The draft genome of Acinetobacter sichuanensis strain WCHAc060041.</title>
        <authorList>
            <person name="Qin J."/>
            <person name="Feng Y."/>
            <person name="Zong Z."/>
        </authorList>
    </citation>
    <scope>NUCLEOTIDE SEQUENCE [LARGE SCALE GENOMIC DNA]</scope>
    <source>
        <strain evidence="10 11">WCHAc060041</strain>
    </source>
</reference>
<feature type="binding site" evidence="7">
    <location>
        <position position="99"/>
    </location>
    <ligand>
        <name>Fe cation</name>
        <dbReference type="ChEBI" id="CHEBI:24875"/>
    </ligand>
</feature>
<keyword evidence="5 7" id="KW-0560">Oxidoreductase</keyword>
<dbReference type="InterPro" id="IPR044862">
    <property type="entry name" value="Pro_4_hyd_alph_FE2OG_OXY"/>
</dbReference>
<dbReference type="Gene3D" id="2.60.120.620">
    <property type="entry name" value="q2cbj1_9rhob like domain"/>
    <property type="match status" value="1"/>
</dbReference>
<evidence type="ECO:0000256" key="2">
    <source>
        <dbReference type="ARBA" id="ARBA00022723"/>
    </source>
</evidence>
<feature type="binding site" evidence="7">
    <location>
        <position position="170"/>
    </location>
    <ligand>
        <name>2-oxoglutarate</name>
        <dbReference type="ChEBI" id="CHEBI:16810"/>
    </ligand>
</feature>
<reference evidence="9" key="1">
    <citation type="journal article" date="2014" name="Int. J. Syst. Evol. Microbiol.">
        <title>Complete genome of a new Firmicutes species belonging to the dominant human colonic microbiota ('Ruminococcus bicirculans') reveals two chromosomes and a selective capacity to utilize plant glucans.</title>
        <authorList>
            <consortium name="NISC Comparative Sequencing Program"/>
            <person name="Wegmann U."/>
            <person name="Louis P."/>
            <person name="Goesmann A."/>
            <person name="Henrissat B."/>
            <person name="Duncan S.H."/>
            <person name="Flint H.J."/>
        </authorList>
    </citation>
    <scope>NUCLEOTIDE SEQUENCE</scope>
    <source>
        <strain evidence="9">KCTC 62575</strain>
    </source>
</reference>
<evidence type="ECO:0000256" key="5">
    <source>
        <dbReference type="ARBA" id="ARBA00023002"/>
    </source>
</evidence>
<dbReference type="RefSeq" id="WP_107006757.1">
    <property type="nucleotide sequence ID" value="NZ_JBHRSF010000005.1"/>
</dbReference>
<feature type="domain" description="Fe2OG dioxygenase" evidence="8">
    <location>
        <begin position="79"/>
        <end position="179"/>
    </location>
</feature>
<dbReference type="InterPro" id="IPR041097">
    <property type="entry name" value="PKHD_C"/>
</dbReference>
<dbReference type="AlphaFoldDB" id="A0A371YUQ4"/>
<dbReference type="PANTHER" id="PTHR41536">
    <property type="entry name" value="PKHD-TYPE HYDROXYLASE YBIX"/>
    <property type="match status" value="1"/>
</dbReference>
<keyword evidence="2 7" id="KW-0479">Metal-binding</keyword>
<dbReference type="NCBIfam" id="NF003975">
    <property type="entry name" value="PRK05467.1-4"/>
    <property type="match status" value="1"/>
</dbReference>
<sequence>MLLHIPQVLNAAQVAEIRQYLDSTEHWKNGRHSAGAQAQKIKNNLQLDVNTEQYRDISNAILQALKQQLLIQSAALPKHILRPLINCYQDAGNYGNHVDNAIQTCSDTGQLIRTDVSLTLFLSNPEEYEGGELVIEDHYGTHEVKLDAGDAILYPATSLHRVEPVTSGKRLAAFTWMQSMIKDDWQRNTMFNLDMTIIKLRQQLGDSEEVLSLTNHYHNLLRQWGEL</sequence>
<evidence type="ECO:0000259" key="8">
    <source>
        <dbReference type="PROSITE" id="PS51471"/>
    </source>
</evidence>
<dbReference type="OrthoDB" id="9812472at2"/>
<dbReference type="EMBL" id="JBHRSF010000005">
    <property type="protein sequence ID" value="MFC2994128.1"/>
    <property type="molecule type" value="Genomic_DNA"/>
</dbReference>
<keyword evidence="6 7" id="KW-0408">Iron</keyword>
<comment type="caution">
    <text evidence="10">The sequence shown here is derived from an EMBL/GenBank/DDBJ whole genome shotgun (WGS) entry which is preliminary data.</text>
</comment>
<name>A0A371YUQ4_9GAMM</name>
<organism evidence="10 11">
    <name type="scientific">Acinetobacter sichuanensis</name>
    <dbReference type="NCBI Taxonomy" id="2136183"/>
    <lineage>
        <taxon>Bacteria</taxon>
        <taxon>Pseudomonadati</taxon>
        <taxon>Pseudomonadota</taxon>
        <taxon>Gammaproteobacteria</taxon>
        <taxon>Moraxellales</taxon>
        <taxon>Moraxellaceae</taxon>
        <taxon>Acinetobacter</taxon>
    </lineage>
</organism>
<evidence type="ECO:0000313" key="10">
    <source>
        <dbReference type="EMBL" id="RFC85159.1"/>
    </source>
</evidence>
<evidence type="ECO:0000313" key="12">
    <source>
        <dbReference type="Proteomes" id="UP001595455"/>
    </source>
</evidence>
<evidence type="ECO:0000256" key="4">
    <source>
        <dbReference type="ARBA" id="ARBA00022964"/>
    </source>
</evidence>
<keyword evidence="4 7" id="KW-0223">Dioxygenase</keyword>
<evidence type="ECO:0000256" key="7">
    <source>
        <dbReference type="HAMAP-Rule" id="MF_00657"/>
    </source>
</evidence>
<gene>
    <name evidence="9" type="ORF">ACFODO_02345</name>
    <name evidence="10" type="ORF">C9E89_001910</name>
</gene>
<dbReference type="GO" id="GO:0031418">
    <property type="term" value="F:L-ascorbic acid binding"/>
    <property type="evidence" value="ECO:0007669"/>
    <property type="project" value="UniProtKB-KW"/>
</dbReference>
<dbReference type="GO" id="GO:0006879">
    <property type="term" value="P:intracellular iron ion homeostasis"/>
    <property type="evidence" value="ECO:0007669"/>
    <property type="project" value="TreeGrafter"/>
</dbReference>
<dbReference type="Pfam" id="PF13640">
    <property type="entry name" value="2OG-FeII_Oxy_3"/>
    <property type="match status" value="1"/>
</dbReference>
<evidence type="ECO:0000256" key="6">
    <source>
        <dbReference type="ARBA" id="ARBA00023004"/>
    </source>
</evidence>
<dbReference type="HAMAP" id="MF_00657">
    <property type="entry name" value="Hydroxyl_YbiX"/>
    <property type="match status" value="1"/>
</dbReference>
<dbReference type="SMART" id="SM00702">
    <property type="entry name" value="P4Hc"/>
    <property type="match status" value="1"/>
</dbReference>
<feature type="binding site" evidence="7">
    <location>
        <position position="160"/>
    </location>
    <ligand>
        <name>Fe cation</name>
        <dbReference type="ChEBI" id="CHEBI:24875"/>
    </ligand>
</feature>
<dbReference type="Proteomes" id="UP000240957">
    <property type="component" value="Unassembled WGS sequence"/>
</dbReference>
<proteinExistence type="inferred from homology"/>
<protein>
    <submittedName>
        <fullName evidence="10">Fe2+-dependent dioxygenase</fullName>
    </submittedName>
</protein>